<dbReference type="InterPro" id="IPR011333">
    <property type="entry name" value="SKP1/BTB/POZ_sf"/>
</dbReference>
<dbReference type="CDD" id="cd18186">
    <property type="entry name" value="BTB_POZ_ZBTB_KLHL-like"/>
    <property type="match status" value="1"/>
</dbReference>
<reference evidence="3" key="1">
    <citation type="submission" date="2015-06" db="UniProtKB">
        <authorList>
            <consortium name="EnsemblPlants"/>
        </authorList>
    </citation>
    <scope>IDENTIFICATION</scope>
</reference>
<accession>M8BNR8</accession>
<sequence>MSGGGGSPSGPDSRVETISRLAQWRIDTFGPCSYRRSDPFKLGIWNWYLSVEKSRSVYVRLFPEPGRLAKEQPPLARFVLRVSWGTESSSSIWPNEGMVQGVASKSTLGCLSRMLTESIHTDVTINTTDGVLKAHKSVLAACSPVFESMFIHDLKEKESSTIDIGDMCVESCSALLGFVYGTIRQEQFWKHRLALLAAANKYGLGEVKACCEESLLEDISSGNVLERLHVAWLYQLERLKKGCLAYLFVFGKIYDVRDEISGFFHHADRELTLEMFQEVLSKFVSKRCSLINGTFCSVVLHEVLNPGAVRICDSSRLDYGVDLAGVCCAWSALELVLVVDKARGSSEETKLPCPFQPPGLYEKSRSLVSAAKVANLPCQTESSSDRQMEGTCGITKRKRFPLKTERRFLGGRGEIVGGDEGYHVKLEDAFVGWEAGRHTDAGTGLPFNNYSWLTTHNSFALAGAPSATGAAIIAPTNQEDSVTAQLKNGVRGLMLDTYDFNNDVWLCHSFGGKCYNITAFQPAINVFKEIQTFLEANPSAVITVFLEDYTVAGSLPKVFNASGLMKYWFPVAKMPKSGGNWPLLKDMISQNERLLVFASKKAKEASEGIPFEWNYVVESQYGNEGMVEGKCPNRGESPAMDSKSQSLVLMNFFTTDPNPTGVCGNNSAPLVSMLKTCHDLSGNRWPNYIAVDYYMRSDGGGAPLATDVANGHLVCGCDNIAYCKANSTFGTCVIPPPPPPSPPRAPAKGTSPGGDPSAAVARLPAFQWSCFLGLTSLALLFLS</sequence>
<dbReference type="CDD" id="cd08588">
    <property type="entry name" value="PI-PLCc_At5g67130_like"/>
    <property type="match status" value="1"/>
</dbReference>
<dbReference type="Gene3D" id="3.20.20.190">
    <property type="entry name" value="Phosphatidylinositol (PI) phosphodiesterase"/>
    <property type="match status" value="1"/>
</dbReference>
<dbReference type="GO" id="GO:0006629">
    <property type="term" value="P:lipid metabolic process"/>
    <property type="evidence" value="ECO:0007669"/>
    <property type="project" value="InterPro"/>
</dbReference>
<organism evidence="3">
    <name type="scientific">Aegilops tauschii</name>
    <name type="common">Tausch's goatgrass</name>
    <name type="synonym">Aegilops squarrosa</name>
    <dbReference type="NCBI Taxonomy" id="37682"/>
    <lineage>
        <taxon>Eukaryota</taxon>
        <taxon>Viridiplantae</taxon>
        <taxon>Streptophyta</taxon>
        <taxon>Embryophyta</taxon>
        <taxon>Tracheophyta</taxon>
        <taxon>Spermatophyta</taxon>
        <taxon>Magnoliopsida</taxon>
        <taxon>Liliopsida</taxon>
        <taxon>Poales</taxon>
        <taxon>Poaceae</taxon>
        <taxon>BOP clade</taxon>
        <taxon>Pooideae</taxon>
        <taxon>Triticodae</taxon>
        <taxon>Triticeae</taxon>
        <taxon>Triticinae</taxon>
        <taxon>Aegilops</taxon>
    </lineage>
</organism>
<dbReference type="PROSITE" id="PS50007">
    <property type="entry name" value="PIPLC_X_DOMAIN"/>
    <property type="match status" value="1"/>
</dbReference>
<dbReference type="SUPFAM" id="SSF54695">
    <property type="entry name" value="POZ domain"/>
    <property type="match status" value="1"/>
</dbReference>
<feature type="compositionally biased region" description="Pro residues" evidence="2">
    <location>
        <begin position="735"/>
        <end position="745"/>
    </location>
</feature>
<dbReference type="InterPro" id="IPR000210">
    <property type="entry name" value="BTB/POZ_dom"/>
</dbReference>
<dbReference type="PANTHER" id="PTHR46672">
    <property type="entry name" value="OS08G0495500 PROTEIN-RELATED"/>
    <property type="match status" value="1"/>
</dbReference>
<evidence type="ECO:0000313" key="3">
    <source>
        <dbReference type="EnsemblPlants" id="EMT26645"/>
    </source>
</evidence>
<dbReference type="Pfam" id="PF26178">
    <property type="entry name" value="PI-PLC_cat"/>
    <property type="match status" value="1"/>
</dbReference>
<dbReference type="SMART" id="SM00225">
    <property type="entry name" value="BTB"/>
    <property type="match status" value="1"/>
</dbReference>
<dbReference type="GO" id="GO:0008081">
    <property type="term" value="F:phosphoric diester hydrolase activity"/>
    <property type="evidence" value="ECO:0007669"/>
    <property type="project" value="InterPro"/>
</dbReference>
<feature type="region of interest" description="Disordered" evidence="2">
    <location>
        <begin position="735"/>
        <end position="756"/>
    </location>
</feature>
<evidence type="ECO:0000256" key="2">
    <source>
        <dbReference type="SAM" id="MobiDB-lite"/>
    </source>
</evidence>
<protein>
    <submittedName>
        <fullName evidence="3">PI-PLC X domain-containing protein</fullName>
    </submittedName>
</protein>
<comment type="pathway">
    <text evidence="1">Protein modification; protein ubiquitination.</text>
</comment>
<dbReference type="Gene3D" id="3.30.710.10">
    <property type="entry name" value="Potassium Channel Kv1.1, Chain A"/>
    <property type="match status" value="1"/>
</dbReference>
<dbReference type="AlphaFoldDB" id="M8BNR8"/>
<dbReference type="PANTHER" id="PTHR46672:SF1">
    <property type="entry name" value="OS08G0103600 PROTEIN"/>
    <property type="match status" value="1"/>
</dbReference>
<dbReference type="SUPFAM" id="SSF51695">
    <property type="entry name" value="PLC-like phosphodiesterases"/>
    <property type="match status" value="1"/>
</dbReference>
<evidence type="ECO:0000256" key="1">
    <source>
        <dbReference type="ARBA" id="ARBA00004906"/>
    </source>
</evidence>
<dbReference type="EnsemblPlants" id="EMT26645">
    <property type="protein sequence ID" value="EMT26645"/>
    <property type="gene ID" value="F775_15778"/>
</dbReference>
<dbReference type="PROSITE" id="PS50097">
    <property type="entry name" value="BTB"/>
    <property type="match status" value="1"/>
</dbReference>
<name>M8BNR8_AEGTA</name>
<dbReference type="InterPro" id="IPR044714">
    <property type="entry name" value="AtSIBP1-like"/>
</dbReference>
<proteinExistence type="predicted"/>
<dbReference type="Pfam" id="PF00651">
    <property type="entry name" value="BTB"/>
    <property type="match status" value="1"/>
</dbReference>
<dbReference type="InterPro" id="IPR017946">
    <property type="entry name" value="PLC-like_Pdiesterase_TIM-brl"/>
</dbReference>